<dbReference type="Pfam" id="PF00692">
    <property type="entry name" value="dUTPase"/>
    <property type="match status" value="1"/>
</dbReference>
<dbReference type="PANTHER" id="PTHR11241:SF0">
    <property type="entry name" value="DEOXYURIDINE 5'-TRIPHOSPHATE NUCLEOTIDOHYDROLASE"/>
    <property type="match status" value="1"/>
</dbReference>
<dbReference type="OrthoDB" id="9809956at2"/>
<dbReference type="InterPro" id="IPR036157">
    <property type="entry name" value="dUTPase-like_sf"/>
</dbReference>
<evidence type="ECO:0000313" key="7">
    <source>
        <dbReference type="EMBL" id="AWI10428.1"/>
    </source>
</evidence>
<name>A0A2U8E667_9BACT</name>
<keyword evidence="4" id="KW-0546">Nucleotide metabolism</keyword>
<organism evidence="7 8">
    <name type="scientific">Ereboglobus luteus</name>
    <dbReference type="NCBI Taxonomy" id="1796921"/>
    <lineage>
        <taxon>Bacteria</taxon>
        <taxon>Pseudomonadati</taxon>
        <taxon>Verrucomicrobiota</taxon>
        <taxon>Opitutia</taxon>
        <taxon>Opitutales</taxon>
        <taxon>Opitutaceae</taxon>
        <taxon>Ereboglobus</taxon>
    </lineage>
</organism>
<dbReference type="EMBL" id="CP023004">
    <property type="protein sequence ID" value="AWI10428.1"/>
    <property type="molecule type" value="Genomic_DNA"/>
</dbReference>
<dbReference type="SUPFAM" id="SSF51283">
    <property type="entry name" value="dUTPase-like"/>
    <property type="match status" value="1"/>
</dbReference>
<dbReference type="KEGG" id="elut:CKA38_00675"/>
<accession>A0A2U8E667</accession>
<dbReference type="Gene3D" id="2.70.40.10">
    <property type="match status" value="1"/>
</dbReference>
<evidence type="ECO:0000256" key="2">
    <source>
        <dbReference type="ARBA" id="ARBA00012379"/>
    </source>
</evidence>
<gene>
    <name evidence="7" type="ORF">CKA38_00675</name>
</gene>
<evidence type="ECO:0000256" key="1">
    <source>
        <dbReference type="ARBA" id="ARBA00006581"/>
    </source>
</evidence>
<dbReference type="NCBIfam" id="NF001862">
    <property type="entry name" value="PRK00601.1"/>
    <property type="match status" value="1"/>
</dbReference>
<dbReference type="GO" id="GO:0000287">
    <property type="term" value="F:magnesium ion binding"/>
    <property type="evidence" value="ECO:0007669"/>
    <property type="project" value="InterPro"/>
</dbReference>
<dbReference type="InterPro" id="IPR029054">
    <property type="entry name" value="dUTPase-like"/>
</dbReference>
<dbReference type="InterPro" id="IPR008181">
    <property type="entry name" value="dUTPase"/>
</dbReference>
<dbReference type="RefSeq" id="WP_108826330.1">
    <property type="nucleotide sequence ID" value="NZ_CP023004.1"/>
</dbReference>
<reference evidence="7 8" key="1">
    <citation type="journal article" date="2018" name="Syst. Appl. Microbiol.">
        <title>Ereboglobus luteus gen. nov. sp. nov. from cockroach guts, and new insights into the oxygen relationship of the genera Opitutus and Didymococcus (Verrucomicrobia: Opitutaceae).</title>
        <authorList>
            <person name="Tegtmeier D."/>
            <person name="Belitz A."/>
            <person name="Radek R."/>
            <person name="Heimerl T."/>
            <person name="Brune A."/>
        </authorList>
    </citation>
    <scope>NUCLEOTIDE SEQUENCE [LARGE SCALE GENOMIC DNA]</scope>
    <source>
        <strain evidence="7 8">Ho45</strain>
    </source>
</reference>
<evidence type="ECO:0000259" key="6">
    <source>
        <dbReference type="Pfam" id="PF00692"/>
    </source>
</evidence>
<comment type="similarity">
    <text evidence="1">Belongs to the dUTPase family.</text>
</comment>
<dbReference type="GO" id="GO:0004170">
    <property type="term" value="F:dUTP diphosphatase activity"/>
    <property type="evidence" value="ECO:0007669"/>
    <property type="project" value="UniProtKB-EC"/>
</dbReference>
<proteinExistence type="inferred from homology"/>
<evidence type="ECO:0000256" key="3">
    <source>
        <dbReference type="ARBA" id="ARBA00022801"/>
    </source>
</evidence>
<evidence type="ECO:0000313" key="8">
    <source>
        <dbReference type="Proteomes" id="UP000244896"/>
    </source>
</evidence>
<sequence>MIIQFKKLSPEARIPSRANPTDAGLDLYSIEDFSIEPGKRALAKTGLAVAVPEGHYGRVADRSGNAWTLGVHCLAGVVDEAYRGELGVVLLNTSQDPVLFKKGDRIAQFIIEKCSYPTPVEVGELDDTSRGAGGFGSTGK</sequence>
<comment type="catalytic activity">
    <reaction evidence="5">
        <text>dUTP + H2O = dUMP + diphosphate + H(+)</text>
        <dbReference type="Rhea" id="RHEA:10248"/>
        <dbReference type="ChEBI" id="CHEBI:15377"/>
        <dbReference type="ChEBI" id="CHEBI:15378"/>
        <dbReference type="ChEBI" id="CHEBI:33019"/>
        <dbReference type="ChEBI" id="CHEBI:61555"/>
        <dbReference type="ChEBI" id="CHEBI:246422"/>
        <dbReference type="EC" id="3.6.1.23"/>
    </reaction>
</comment>
<evidence type="ECO:0000256" key="4">
    <source>
        <dbReference type="ARBA" id="ARBA00023080"/>
    </source>
</evidence>
<dbReference type="AlphaFoldDB" id="A0A2U8E667"/>
<feature type="domain" description="dUTPase-like" evidence="6">
    <location>
        <begin position="11"/>
        <end position="139"/>
    </location>
</feature>
<evidence type="ECO:0000256" key="5">
    <source>
        <dbReference type="ARBA" id="ARBA00047686"/>
    </source>
</evidence>
<dbReference type="EC" id="3.6.1.23" evidence="2"/>
<dbReference type="GO" id="GO:0046081">
    <property type="term" value="P:dUTP catabolic process"/>
    <property type="evidence" value="ECO:0007669"/>
    <property type="project" value="InterPro"/>
</dbReference>
<dbReference type="InterPro" id="IPR033704">
    <property type="entry name" value="dUTPase_trimeric"/>
</dbReference>
<dbReference type="CDD" id="cd07557">
    <property type="entry name" value="trimeric_dUTPase"/>
    <property type="match status" value="1"/>
</dbReference>
<dbReference type="GO" id="GO:0006226">
    <property type="term" value="P:dUMP biosynthetic process"/>
    <property type="evidence" value="ECO:0007669"/>
    <property type="project" value="InterPro"/>
</dbReference>
<keyword evidence="3 7" id="KW-0378">Hydrolase</keyword>
<keyword evidence="8" id="KW-1185">Reference proteome</keyword>
<dbReference type="PANTHER" id="PTHR11241">
    <property type="entry name" value="DEOXYURIDINE 5'-TRIPHOSPHATE NUCLEOTIDOHYDROLASE"/>
    <property type="match status" value="1"/>
</dbReference>
<dbReference type="Proteomes" id="UP000244896">
    <property type="component" value="Chromosome"/>
</dbReference>
<protein>
    <recommendedName>
        <fullName evidence="2">dUTP diphosphatase</fullName>
        <ecNumber evidence="2">3.6.1.23</ecNumber>
    </recommendedName>
</protein>
<dbReference type="NCBIfam" id="TIGR00576">
    <property type="entry name" value="dut"/>
    <property type="match status" value="1"/>
</dbReference>